<feature type="domain" description="ABC transmembrane type-1" evidence="11">
    <location>
        <begin position="159"/>
        <end position="442"/>
    </location>
</feature>
<evidence type="ECO:0000256" key="6">
    <source>
        <dbReference type="ARBA" id="ARBA00022807"/>
    </source>
</evidence>
<sequence>MRVIQQTNKNECGVCVITMMFNHLYQQKISKINVLEKAFLSEEGMNLNEFERLAADFSLTAESYRCNLDELLDKHTGEYIVLLVKNEGQNHFIVAQLHSRQKVAIYDPQDGYRETDFSNLQKHFLNVAVLFNKNNTQPPKFRLKPLFNDSKIFAWQLIIFLIFLEGLGIVFSILSSKFVTYIIDWGIAEQETRNVVMLTVLFSFIFLTNQVRQKLVQIIIHKKSEEITLYILYFTLKRLTNKQQWFFNKTNLGELLGLEEHIQTVINFKINALASFISALIFAMIVNILMFKYNTQLFAISLIIGILSVLINLWGYRVNKHHQLTIIKNNHNKLLATQKLIKFIQKESDTGKMTYYLRHLIQQNELSVKSQKKLLTKQSIVGFLASVTQDYGYLFLVLITSILVIYKQQNVNISSLMYIIFLHQNINQNYQKIFHYFMLIPNYKYAYETLYKIIEVNNQQSTYGFLIDQIKSVYLSKQKISISKHTLITGRNGCGKTTLLKQILDGQGVLFNNLPREHLASHYLQGKIIYLPGDALIFPLNWHDLLTDQEVNKDNRLVQLLGMAQINTLMNMHDEQLWSTGQRQIINFLRLLQKRHALILLDEALANVSLEIKSFILQSFMPLLQTYNLVICVSHDTQMKPFFEEVINLDF</sequence>
<evidence type="ECO:0000256" key="8">
    <source>
        <dbReference type="ARBA" id="ARBA00022989"/>
    </source>
</evidence>
<keyword evidence="8 10" id="KW-1133">Transmembrane helix</keyword>
<keyword evidence="14" id="KW-1185">Reference proteome</keyword>
<comment type="subcellular location">
    <subcellularLocation>
        <location evidence="1">Cell membrane</location>
        <topology evidence="1">Multi-pass membrane protein</topology>
    </subcellularLocation>
</comment>
<dbReference type="RefSeq" id="WP_263817709.1">
    <property type="nucleotide sequence ID" value="NZ_JAOXHJ010000001.1"/>
</dbReference>
<evidence type="ECO:0000256" key="7">
    <source>
        <dbReference type="ARBA" id="ARBA00022840"/>
    </source>
</evidence>
<reference evidence="13 14" key="1">
    <citation type="journal article" date="2020" name="Int. J. Syst. Evol. Microbiol.">
        <title>Ureaplasma miroungigenitalium sp. nov. isolated from northern elephant seals (Mirounga angustirostris) and Ureaplasma zalophigenitalium sp. nov. isolated from California sea lions (Zalophus californianus).</title>
        <authorList>
            <person name="Volokhov D.V."/>
            <person name="Gulland F.M."/>
            <person name="Gao Y."/>
            <person name="Chizhikov V.E."/>
        </authorList>
    </citation>
    <scope>NUCLEOTIDE SEQUENCE [LARGE SCALE GENOMIC DNA]</scope>
    <source>
        <strain evidence="13 14">CSL7644-GEN</strain>
    </source>
</reference>
<keyword evidence="6" id="KW-0645">Protease</keyword>
<keyword evidence="3" id="KW-0813">Transport</keyword>
<dbReference type="EMBL" id="JAOXHJ010000001">
    <property type="protein sequence ID" value="MCV3753908.1"/>
    <property type="molecule type" value="Genomic_DNA"/>
</dbReference>
<evidence type="ECO:0000256" key="2">
    <source>
        <dbReference type="ARBA" id="ARBA00005417"/>
    </source>
</evidence>
<evidence type="ECO:0000256" key="3">
    <source>
        <dbReference type="ARBA" id="ARBA00022448"/>
    </source>
</evidence>
<name>A0ABT3BNR2_9BACT</name>
<dbReference type="Proteomes" id="UP001207252">
    <property type="component" value="Unassembled WGS sequence"/>
</dbReference>
<evidence type="ECO:0000256" key="1">
    <source>
        <dbReference type="ARBA" id="ARBA00004651"/>
    </source>
</evidence>
<dbReference type="InterPro" id="IPR003439">
    <property type="entry name" value="ABC_transporter-like_ATP-bd"/>
</dbReference>
<organism evidence="13 14">
    <name type="scientific">Ureaplasma zalophigenitalium</name>
    <dbReference type="NCBI Taxonomy" id="907723"/>
    <lineage>
        <taxon>Bacteria</taxon>
        <taxon>Bacillati</taxon>
        <taxon>Mycoplasmatota</taxon>
        <taxon>Mycoplasmoidales</taxon>
        <taxon>Mycoplasmoidaceae</taxon>
        <taxon>Ureaplasma</taxon>
    </lineage>
</organism>
<comment type="caution">
    <text evidence="13">The sequence shown here is derived from an EMBL/GenBank/DDBJ whole genome shotgun (WGS) entry which is preliminary data.</text>
</comment>
<keyword evidence="5" id="KW-0547">Nucleotide-binding</keyword>
<gene>
    <name evidence="13" type="ORF">OF365_00730</name>
</gene>
<feature type="transmembrane region" description="Helical" evidence="10">
    <location>
        <begin position="380"/>
        <end position="406"/>
    </location>
</feature>
<dbReference type="Pfam" id="PF03412">
    <property type="entry name" value="Peptidase_C39"/>
    <property type="match status" value="1"/>
</dbReference>
<feature type="transmembrane region" description="Helical" evidence="10">
    <location>
        <begin position="194"/>
        <end position="211"/>
    </location>
</feature>
<dbReference type="CDD" id="cd00267">
    <property type="entry name" value="ABC_ATPase"/>
    <property type="match status" value="1"/>
</dbReference>
<dbReference type="InterPro" id="IPR050173">
    <property type="entry name" value="ABC_transporter_C-like"/>
</dbReference>
<evidence type="ECO:0000256" key="9">
    <source>
        <dbReference type="ARBA" id="ARBA00023136"/>
    </source>
</evidence>
<feature type="transmembrane region" description="Helical" evidence="10">
    <location>
        <begin position="152"/>
        <end position="174"/>
    </location>
</feature>
<dbReference type="InterPro" id="IPR003593">
    <property type="entry name" value="AAA+_ATPase"/>
</dbReference>
<dbReference type="InterPro" id="IPR005074">
    <property type="entry name" value="Peptidase_C39"/>
</dbReference>
<evidence type="ECO:0000256" key="4">
    <source>
        <dbReference type="ARBA" id="ARBA00022692"/>
    </source>
</evidence>
<dbReference type="InterPro" id="IPR027417">
    <property type="entry name" value="P-loop_NTPase"/>
</dbReference>
<protein>
    <submittedName>
        <fullName evidence="13">Cysteine peptidase family C39 domain-containing protein</fullName>
    </submittedName>
</protein>
<proteinExistence type="inferred from homology"/>
<dbReference type="Gene3D" id="1.20.1560.10">
    <property type="entry name" value="ABC transporter type 1, transmembrane domain"/>
    <property type="match status" value="1"/>
</dbReference>
<dbReference type="Pfam" id="PF00005">
    <property type="entry name" value="ABC_tran"/>
    <property type="match status" value="1"/>
</dbReference>
<evidence type="ECO:0000256" key="10">
    <source>
        <dbReference type="SAM" id="Phobius"/>
    </source>
</evidence>
<dbReference type="Gene3D" id="3.40.50.300">
    <property type="entry name" value="P-loop containing nucleotide triphosphate hydrolases"/>
    <property type="match status" value="1"/>
</dbReference>
<dbReference type="InterPro" id="IPR011527">
    <property type="entry name" value="ABC1_TM_dom"/>
</dbReference>
<evidence type="ECO:0000313" key="14">
    <source>
        <dbReference type="Proteomes" id="UP001207252"/>
    </source>
</evidence>
<accession>A0ABT3BNR2</accession>
<dbReference type="PROSITE" id="PS50990">
    <property type="entry name" value="PEPTIDASE_C39"/>
    <property type="match status" value="1"/>
</dbReference>
<evidence type="ECO:0000259" key="11">
    <source>
        <dbReference type="PROSITE" id="PS50929"/>
    </source>
</evidence>
<keyword evidence="6" id="KW-0788">Thiol protease</keyword>
<evidence type="ECO:0000259" key="12">
    <source>
        <dbReference type="PROSITE" id="PS50990"/>
    </source>
</evidence>
<dbReference type="Gene3D" id="3.90.70.10">
    <property type="entry name" value="Cysteine proteinases"/>
    <property type="match status" value="1"/>
</dbReference>
<keyword evidence="7" id="KW-0067">ATP-binding</keyword>
<dbReference type="InterPro" id="IPR036640">
    <property type="entry name" value="ABC1_TM_sf"/>
</dbReference>
<dbReference type="SUPFAM" id="SSF90123">
    <property type="entry name" value="ABC transporter transmembrane region"/>
    <property type="match status" value="1"/>
</dbReference>
<feature type="transmembrane region" description="Helical" evidence="10">
    <location>
        <begin position="270"/>
        <end position="291"/>
    </location>
</feature>
<keyword evidence="4 10" id="KW-0812">Transmembrane</keyword>
<evidence type="ECO:0000313" key="13">
    <source>
        <dbReference type="EMBL" id="MCV3753908.1"/>
    </source>
</evidence>
<keyword evidence="9 10" id="KW-0472">Membrane</keyword>
<dbReference type="PROSITE" id="PS50929">
    <property type="entry name" value="ABC_TM1F"/>
    <property type="match status" value="1"/>
</dbReference>
<comment type="similarity">
    <text evidence="2">Belongs to the ABC transporter superfamily.</text>
</comment>
<feature type="transmembrane region" description="Helical" evidence="10">
    <location>
        <begin position="297"/>
        <end position="316"/>
    </location>
</feature>
<feature type="domain" description="Peptidase C39" evidence="12">
    <location>
        <begin position="6"/>
        <end position="131"/>
    </location>
</feature>
<keyword evidence="6" id="KW-0378">Hydrolase</keyword>
<dbReference type="SMART" id="SM00382">
    <property type="entry name" value="AAA"/>
    <property type="match status" value="1"/>
</dbReference>
<dbReference type="PANTHER" id="PTHR24223">
    <property type="entry name" value="ATP-BINDING CASSETTE SUB-FAMILY C"/>
    <property type="match status" value="1"/>
</dbReference>
<dbReference type="SUPFAM" id="SSF52540">
    <property type="entry name" value="P-loop containing nucleoside triphosphate hydrolases"/>
    <property type="match status" value="1"/>
</dbReference>
<evidence type="ECO:0000256" key="5">
    <source>
        <dbReference type="ARBA" id="ARBA00022741"/>
    </source>
</evidence>